<sequence length="166" mass="19550">MKILLLLLLLNGCIFGQKCNCETFIITDNSRIPIYSSNKKEAKIIYEIKNDSTTENYFSLKIYDYKDHKFLVKPTDSFNKRYKLGWISDKYVGIYANNYNSQLNLYDSPNETSKIIGKFEEYVNIAFQVRGCSNKWLYVFLKLNNKEYSGWMRPQDQCANIFTTCN</sequence>
<dbReference type="OrthoDB" id="7054664at2"/>
<dbReference type="Proteomes" id="UP000216035">
    <property type="component" value="Unassembled WGS sequence"/>
</dbReference>
<proteinExistence type="predicted"/>
<dbReference type="EMBL" id="NOXX01000072">
    <property type="protein sequence ID" value="OYQ50383.1"/>
    <property type="molecule type" value="Genomic_DNA"/>
</dbReference>
<reference evidence="1 2" key="1">
    <citation type="submission" date="2017-07" db="EMBL/GenBank/DDBJ databases">
        <title>Flavobacterium cyanobacteriorum sp. nov., isolated from cyanobacterial aggregates in a eutrophic lake.</title>
        <authorList>
            <person name="Cai H."/>
        </authorList>
    </citation>
    <scope>NUCLEOTIDE SEQUENCE [LARGE SCALE GENOMIC DNA]</scope>
    <source>
        <strain evidence="1 2">TH167</strain>
    </source>
</reference>
<dbReference type="RefSeq" id="WP_094484904.1">
    <property type="nucleotide sequence ID" value="NZ_NOXX01000072.1"/>
</dbReference>
<protein>
    <submittedName>
        <fullName evidence="1">Uncharacterized protein</fullName>
    </submittedName>
</protein>
<keyword evidence="2" id="KW-1185">Reference proteome</keyword>
<accession>A0A256A9N2</accession>
<gene>
    <name evidence="1" type="ORF">CHX27_00925</name>
</gene>
<evidence type="ECO:0000313" key="1">
    <source>
        <dbReference type="EMBL" id="OYQ50383.1"/>
    </source>
</evidence>
<evidence type="ECO:0000313" key="2">
    <source>
        <dbReference type="Proteomes" id="UP000216035"/>
    </source>
</evidence>
<organism evidence="1 2">
    <name type="scientific">Flavobacterium aurantiibacter</name>
    <dbReference type="NCBI Taxonomy" id="2023067"/>
    <lineage>
        <taxon>Bacteria</taxon>
        <taxon>Pseudomonadati</taxon>
        <taxon>Bacteroidota</taxon>
        <taxon>Flavobacteriia</taxon>
        <taxon>Flavobacteriales</taxon>
        <taxon>Flavobacteriaceae</taxon>
        <taxon>Flavobacterium</taxon>
    </lineage>
</organism>
<dbReference type="AlphaFoldDB" id="A0A256A9N2"/>
<comment type="caution">
    <text evidence="1">The sequence shown here is derived from an EMBL/GenBank/DDBJ whole genome shotgun (WGS) entry which is preliminary data.</text>
</comment>
<name>A0A256A9N2_9FLAO</name>